<organism evidence="2 3">
    <name type="scientific">Basidiobolus meristosporus CBS 931.73</name>
    <dbReference type="NCBI Taxonomy" id="1314790"/>
    <lineage>
        <taxon>Eukaryota</taxon>
        <taxon>Fungi</taxon>
        <taxon>Fungi incertae sedis</taxon>
        <taxon>Zoopagomycota</taxon>
        <taxon>Entomophthoromycotina</taxon>
        <taxon>Basidiobolomycetes</taxon>
        <taxon>Basidiobolales</taxon>
        <taxon>Basidiobolaceae</taxon>
        <taxon>Basidiobolus</taxon>
    </lineage>
</organism>
<name>A0A1Y1XMY4_9FUNG</name>
<dbReference type="CDD" id="cd03024">
    <property type="entry name" value="DsbA_FrnE"/>
    <property type="match status" value="1"/>
</dbReference>
<dbReference type="PANTHER" id="PTHR13887">
    <property type="entry name" value="GLUTATHIONE S-TRANSFERASE KAPPA"/>
    <property type="match status" value="1"/>
</dbReference>
<dbReference type="Gene3D" id="3.40.30.10">
    <property type="entry name" value="Glutaredoxin"/>
    <property type="match status" value="1"/>
</dbReference>
<dbReference type="InterPro" id="IPR036249">
    <property type="entry name" value="Thioredoxin-like_sf"/>
</dbReference>
<gene>
    <name evidence="2" type="ORF">K493DRAFT_319718</name>
</gene>
<dbReference type="OrthoDB" id="1930760at2759"/>
<comment type="caution">
    <text evidence="2">The sequence shown here is derived from an EMBL/GenBank/DDBJ whole genome shotgun (WGS) entry which is preliminary data.</text>
</comment>
<feature type="domain" description="DSBA-like thioredoxin" evidence="1">
    <location>
        <begin position="1"/>
        <end position="130"/>
    </location>
</feature>
<evidence type="ECO:0000313" key="3">
    <source>
        <dbReference type="Proteomes" id="UP000193498"/>
    </source>
</evidence>
<dbReference type="InParanoid" id="A0A1Y1XMY4"/>
<dbReference type="PANTHER" id="PTHR13887:SF41">
    <property type="entry name" value="THIOREDOXIN SUPERFAMILY PROTEIN"/>
    <property type="match status" value="1"/>
</dbReference>
<sequence>MEARLRQVGEGEGINFVQDGTLGNTLDSHRLIYFAQARGKQNDAVEAIFKAYFEQGKNLADPTILVGIAGEIGLDKEEFQRYLLSGDGDDEVRSEIQEHRKYINGVPYFTINQEYRLSGAQDSSEFLSAFKKAIGKASGEASRTGQTCSDGACAL</sequence>
<evidence type="ECO:0000313" key="2">
    <source>
        <dbReference type="EMBL" id="ORX87092.1"/>
    </source>
</evidence>
<accession>A0A1Y1XMY4</accession>
<dbReference type="Proteomes" id="UP000193498">
    <property type="component" value="Unassembled WGS sequence"/>
</dbReference>
<reference evidence="2 3" key="1">
    <citation type="submission" date="2016-07" db="EMBL/GenBank/DDBJ databases">
        <title>Pervasive Adenine N6-methylation of Active Genes in Fungi.</title>
        <authorList>
            <consortium name="DOE Joint Genome Institute"/>
            <person name="Mondo S.J."/>
            <person name="Dannebaum R.O."/>
            <person name="Kuo R.C."/>
            <person name="Labutti K."/>
            <person name="Haridas S."/>
            <person name="Kuo A."/>
            <person name="Salamov A."/>
            <person name="Ahrendt S.R."/>
            <person name="Lipzen A."/>
            <person name="Sullivan W."/>
            <person name="Andreopoulos W.B."/>
            <person name="Clum A."/>
            <person name="Lindquist E."/>
            <person name="Daum C."/>
            <person name="Ramamoorthy G.K."/>
            <person name="Gryganskyi A."/>
            <person name="Culley D."/>
            <person name="Magnuson J.K."/>
            <person name="James T.Y."/>
            <person name="O'Malley M.A."/>
            <person name="Stajich J.E."/>
            <person name="Spatafora J.W."/>
            <person name="Visel A."/>
            <person name="Grigoriev I.V."/>
        </authorList>
    </citation>
    <scope>NUCLEOTIDE SEQUENCE [LARGE SCALE GENOMIC DNA]</scope>
    <source>
        <strain evidence="2 3">CBS 931.73</strain>
    </source>
</reference>
<evidence type="ECO:0000259" key="1">
    <source>
        <dbReference type="Pfam" id="PF01323"/>
    </source>
</evidence>
<dbReference type="AlphaFoldDB" id="A0A1Y1XMY4"/>
<dbReference type="EMBL" id="MCFE01000558">
    <property type="protein sequence ID" value="ORX87092.1"/>
    <property type="molecule type" value="Genomic_DNA"/>
</dbReference>
<dbReference type="InterPro" id="IPR001853">
    <property type="entry name" value="DSBA-like_thioredoxin_dom"/>
</dbReference>
<dbReference type="SUPFAM" id="SSF52833">
    <property type="entry name" value="Thioredoxin-like"/>
    <property type="match status" value="1"/>
</dbReference>
<dbReference type="STRING" id="1314790.A0A1Y1XMY4"/>
<proteinExistence type="predicted"/>
<keyword evidence="3" id="KW-1185">Reference proteome</keyword>
<dbReference type="GO" id="GO:0016491">
    <property type="term" value="F:oxidoreductase activity"/>
    <property type="evidence" value="ECO:0007669"/>
    <property type="project" value="InterPro"/>
</dbReference>
<protein>
    <submittedName>
        <fullName evidence="2">Thioredoxin-like protein</fullName>
    </submittedName>
</protein>
<dbReference type="Pfam" id="PF01323">
    <property type="entry name" value="DSBA"/>
    <property type="match status" value="1"/>
</dbReference>